<sequence length="139" mass="14644">MSNPIVSYANAAALLALFPTIMGAAILVKPDIIADLYPGAKMPSNPADNQLVKTTTRMFAVRDIFLGGATLGPWYLGDDRMMGVMMLMGAAVVFVDGQIAHVQSGHGRLLHWALVPVMGGLSAGLLGWLDGLHVTSVGR</sequence>
<keyword evidence="1" id="KW-0472">Membrane</keyword>
<proteinExistence type="predicted"/>
<evidence type="ECO:0000313" key="3">
    <source>
        <dbReference type="Proteomes" id="UP000308549"/>
    </source>
</evidence>
<organism evidence="2 3">
    <name type="scientific">Salinomyces thailandicus</name>
    <dbReference type="NCBI Taxonomy" id="706561"/>
    <lineage>
        <taxon>Eukaryota</taxon>
        <taxon>Fungi</taxon>
        <taxon>Dikarya</taxon>
        <taxon>Ascomycota</taxon>
        <taxon>Pezizomycotina</taxon>
        <taxon>Dothideomycetes</taxon>
        <taxon>Dothideomycetidae</taxon>
        <taxon>Mycosphaerellales</taxon>
        <taxon>Teratosphaeriaceae</taxon>
        <taxon>Salinomyces</taxon>
    </lineage>
</organism>
<reference evidence="2 3" key="1">
    <citation type="submission" date="2017-03" db="EMBL/GenBank/DDBJ databases">
        <title>Genomes of endolithic fungi from Antarctica.</title>
        <authorList>
            <person name="Coleine C."/>
            <person name="Masonjones S."/>
            <person name="Stajich J.E."/>
        </authorList>
    </citation>
    <scope>NUCLEOTIDE SEQUENCE [LARGE SCALE GENOMIC DNA]</scope>
    <source>
        <strain evidence="2 3">CCFEE 6315</strain>
    </source>
</reference>
<keyword evidence="1" id="KW-1133">Transmembrane helix</keyword>
<evidence type="ECO:0000256" key="1">
    <source>
        <dbReference type="SAM" id="Phobius"/>
    </source>
</evidence>
<dbReference type="AlphaFoldDB" id="A0A4U0TKU0"/>
<feature type="transmembrane region" description="Helical" evidence="1">
    <location>
        <begin position="6"/>
        <end position="28"/>
    </location>
</feature>
<dbReference type="Proteomes" id="UP000308549">
    <property type="component" value="Unassembled WGS sequence"/>
</dbReference>
<gene>
    <name evidence="2" type="ORF">B0A50_07923</name>
</gene>
<protein>
    <submittedName>
        <fullName evidence="2">Uncharacterized protein</fullName>
    </submittedName>
</protein>
<dbReference type="Pfam" id="PF14087">
    <property type="entry name" value="DUF4267"/>
    <property type="match status" value="1"/>
</dbReference>
<name>A0A4U0TKU0_9PEZI</name>
<dbReference type="OrthoDB" id="5216128at2759"/>
<keyword evidence="3" id="KW-1185">Reference proteome</keyword>
<dbReference type="EMBL" id="NAJL01000075">
    <property type="protein sequence ID" value="TKA22417.1"/>
    <property type="molecule type" value="Genomic_DNA"/>
</dbReference>
<accession>A0A4U0TKU0</accession>
<feature type="transmembrane region" description="Helical" evidence="1">
    <location>
        <begin position="109"/>
        <end position="129"/>
    </location>
</feature>
<keyword evidence="1" id="KW-0812">Transmembrane</keyword>
<evidence type="ECO:0000313" key="2">
    <source>
        <dbReference type="EMBL" id="TKA22417.1"/>
    </source>
</evidence>
<dbReference type="InterPro" id="IPR025363">
    <property type="entry name" value="DUF4267"/>
</dbReference>
<feature type="transmembrane region" description="Helical" evidence="1">
    <location>
        <begin position="82"/>
        <end position="102"/>
    </location>
</feature>
<comment type="caution">
    <text evidence="2">The sequence shown here is derived from an EMBL/GenBank/DDBJ whole genome shotgun (WGS) entry which is preliminary data.</text>
</comment>